<dbReference type="PROSITE" id="PS50173">
    <property type="entry name" value="UMUC"/>
    <property type="match status" value="1"/>
</dbReference>
<organism evidence="2 3">
    <name type="scientific">Pseudomonas syringae UB303</name>
    <dbReference type="NCBI Taxonomy" id="1357287"/>
    <lineage>
        <taxon>Bacteria</taxon>
        <taxon>Pseudomonadati</taxon>
        <taxon>Pseudomonadota</taxon>
        <taxon>Gammaproteobacteria</taxon>
        <taxon>Pseudomonadales</taxon>
        <taxon>Pseudomonadaceae</taxon>
        <taxon>Pseudomonas</taxon>
        <taxon>Pseudomonas syringae</taxon>
    </lineage>
</organism>
<keyword evidence="2" id="KW-0239">DNA-directed DNA polymerase</keyword>
<reference evidence="2 3" key="1">
    <citation type="journal article" date="2014" name="Genome Announc.">
        <title>Draft Genome Sequences of a Phylogenetically Diverse Suite of Pseudomonas syringae Strains from Multiple Source Populations.</title>
        <authorList>
            <person name="Baltrus D.A."/>
            <person name="Yourstone S."/>
            <person name="Lind A."/>
            <person name="Guilbaud C."/>
            <person name="Sands D.C."/>
            <person name="Jones C.D."/>
            <person name="Morris C.E."/>
            <person name="Dangl J.L."/>
        </authorList>
    </citation>
    <scope>NUCLEOTIDE SEQUENCE [LARGE SCALE GENOMIC DNA]</scope>
    <source>
        <strain evidence="2 3">UB303</strain>
    </source>
</reference>
<evidence type="ECO:0000313" key="3">
    <source>
        <dbReference type="Proteomes" id="UP000464688"/>
    </source>
</evidence>
<dbReference type="Pfam" id="PF00817">
    <property type="entry name" value="IMS"/>
    <property type="match status" value="1"/>
</dbReference>
<feature type="domain" description="UmuC" evidence="1">
    <location>
        <begin position="8"/>
        <end position="40"/>
    </location>
</feature>
<accession>A0AAJ4E3T3</accession>
<proteinExistence type="predicted"/>
<dbReference type="GO" id="GO:0003887">
    <property type="term" value="F:DNA-directed DNA polymerase activity"/>
    <property type="evidence" value="ECO:0007669"/>
    <property type="project" value="UniProtKB-KW"/>
</dbReference>
<keyword evidence="2" id="KW-0808">Transferase</keyword>
<dbReference type="AlphaFoldDB" id="A0AAJ4E3T3"/>
<evidence type="ECO:0000259" key="1">
    <source>
        <dbReference type="PROSITE" id="PS50173"/>
    </source>
</evidence>
<name>A0AAJ4E3T3_PSESX</name>
<evidence type="ECO:0000313" key="2">
    <source>
        <dbReference type="EMBL" id="QHF07123.1"/>
    </source>
</evidence>
<dbReference type="GO" id="GO:0006281">
    <property type="term" value="P:DNA repair"/>
    <property type="evidence" value="ECO:0007669"/>
    <property type="project" value="InterPro"/>
</dbReference>
<dbReference type="InterPro" id="IPR043502">
    <property type="entry name" value="DNA/RNA_pol_sf"/>
</dbReference>
<dbReference type="SUPFAM" id="SSF56672">
    <property type="entry name" value="DNA/RNA polymerases"/>
    <property type="match status" value="1"/>
</dbReference>
<keyword evidence="2" id="KW-0548">Nucleotidyltransferase</keyword>
<dbReference type="InterPro" id="IPR001126">
    <property type="entry name" value="UmuC"/>
</dbReference>
<protein>
    <submittedName>
        <fullName evidence="2">DNA-directed DNA polymerase</fullName>
    </submittedName>
</protein>
<gene>
    <name evidence="2" type="ORF">N026_06370</name>
</gene>
<sequence>MAGREHVYALIDCNCFYASCERAFRPDLTKTPIVVLSNNDLSDTNCKEFASTIVVCIRLE</sequence>
<dbReference type="Proteomes" id="UP000464688">
    <property type="component" value="Chromosome"/>
</dbReference>
<dbReference type="Gene3D" id="3.40.1170.60">
    <property type="match status" value="1"/>
</dbReference>
<dbReference type="EMBL" id="CP047267">
    <property type="protein sequence ID" value="QHF07123.1"/>
    <property type="molecule type" value="Genomic_DNA"/>
</dbReference>